<dbReference type="GO" id="GO:0015833">
    <property type="term" value="P:peptide transport"/>
    <property type="evidence" value="ECO:0007669"/>
    <property type="project" value="TreeGrafter"/>
</dbReference>
<reference evidence="4" key="1">
    <citation type="submission" date="2019-04" db="EMBL/GenBank/DDBJ databases">
        <title>Draft genome sequence of Pseudonocardiaceae bacterium SL3-2-4.</title>
        <authorList>
            <person name="Ningsih F."/>
            <person name="Yokota A."/>
            <person name="Sakai Y."/>
            <person name="Nanatani K."/>
            <person name="Yabe S."/>
            <person name="Oetari A."/>
            <person name="Sjamsuridzal W."/>
        </authorList>
    </citation>
    <scope>NUCLEOTIDE SEQUENCE [LARGE SCALE GENOMIC DNA]</scope>
    <source>
        <strain evidence="4">SL3-2-4</strain>
    </source>
</reference>
<dbReference type="Proteomes" id="UP000298860">
    <property type="component" value="Unassembled WGS sequence"/>
</dbReference>
<accession>A0A4D4JH22</accession>
<dbReference type="EMBL" id="BJFL01000036">
    <property type="protein sequence ID" value="GDY33197.1"/>
    <property type="molecule type" value="Genomic_DNA"/>
</dbReference>
<gene>
    <name evidence="3" type="ORF">GTS_48300</name>
</gene>
<evidence type="ECO:0000259" key="2">
    <source>
        <dbReference type="Pfam" id="PF00496"/>
    </source>
</evidence>
<feature type="signal peptide" evidence="1">
    <location>
        <begin position="1"/>
        <end position="24"/>
    </location>
</feature>
<keyword evidence="1" id="KW-0732">Signal</keyword>
<organism evidence="3 4">
    <name type="scientific">Gandjariella thermophila</name>
    <dbReference type="NCBI Taxonomy" id="1931992"/>
    <lineage>
        <taxon>Bacteria</taxon>
        <taxon>Bacillati</taxon>
        <taxon>Actinomycetota</taxon>
        <taxon>Actinomycetes</taxon>
        <taxon>Pseudonocardiales</taxon>
        <taxon>Pseudonocardiaceae</taxon>
        <taxon>Gandjariella</taxon>
    </lineage>
</organism>
<feature type="domain" description="Solute-binding protein family 5" evidence="2">
    <location>
        <begin position="110"/>
        <end position="474"/>
    </location>
</feature>
<dbReference type="Gene3D" id="3.90.76.10">
    <property type="entry name" value="Dipeptide-binding Protein, Domain 1"/>
    <property type="match status" value="1"/>
</dbReference>
<sequence length="560" mass="61102">MAAVRRRWTLLAAPLAAGALLLSACGGGGGSGQSAQFRQFGVNDINPQPVEKVKQGGTLNLAITAPIENYNYNQVQGVSKDLNDVILPILPSIFTNNPDSTVSLNRDYLESADVTSTNPQVITYRINPKAKWSDGTPMTWRDFAAQWKAMSGTPGYLPATTTGYQDIGSVERGANDQEVKVTFKNTFAEWKSLFGPLYPASANDNPDAFNKGWLGRIPVTAGPFRVKSIDATAKTVTEEADPNWWGAKPKLDTIVFHPISPDQMAQAFANGTIDAVDIGPSVPIYQQVQQVPGAKIHRALAPNWRVLNFNGAPTSVLADPKLRTAIFKGINRDVIAKAEVGPIMPDAHPLQNHIYMEGQQGYQDNGGPYAYNKDEAARALDALGWKLNGDTREKDGRKLEIRWVVPAGVKVSADEAQLAQKQLAEIGVRVNIQTVDSTAWQNQYINVGNFDVQNMSWIGVPFPLSSSTSIYTFDPNSVNQNYGRVPDTAGLNDLYRQANAELDDAKRMQLGNRIDQAIWQEGFSLPLYQRPDAVGAKANLANYGAFGFGQPDWTKIGFTS</sequence>
<dbReference type="GO" id="GO:0043190">
    <property type="term" value="C:ATP-binding cassette (ABC) transporter complex"/>
    <property type="evidence" value="ECO:0007669"/>
    <property type="project" value="InterPro"/>
</dbReference>
<keyword evidence="4" id="KW-1185">Reference proteome</keyword>
<evidence type="ECO:0000313" key="4">
    <source>
        <dbReference type="Proteomes" id="UP000298860"/>
    </source>
</evidence>
<proteinExistence type="predicted"/>
<dbReference type="InterPro" id="IPR039424">
    <property type="entry name" value="SBP_5"/>
</dbReference>
<evidence type="ECO:0000256" key="1">
    <source>
        <dbReference type="SAM" id="SignalP"/>
    </source>
</evidence>
<dbReference type="GO" id="GO:1904680">
    <property type="term" value="F:peptide transmembrane transporter activity"/>
    <property type="evidence" value="ECO:0007669"/>
    <property type="project" value="TreeGrafter"/>
</dbReference>
<protein>
    <submittedName>
        <fullName evidence="3">ABC transporter substrate-binding protein</fullName>
    </submittedName>
</protein>
<dbReference type="InterPro" id="IPR030678">
    <property type="entry name" value="Peptide/Ni-bd"/>
</dbReference>
<feature type="chain" id="PRO_5038939436" evidence="1">
    <location>
        <begin position="25"/>
        <end position="560"/>
    </location>
</feature>
<dbReference type="Pfam" id="PF00496">
    <property type="entry name" value="SBP_bac_5"/>
    <property type="match status" value="1"/>
</dbReference>
<dbReference type="PANTHER" id="PTHR30290">
    <property type="entry name" value="PERIPLASMIC BINDING COMPONENT OF ABC TRANSPORTER"/>
    <property type="match status" value="1"/>
</dbReference>
<name>A0A4D4JH22_9PSEU</name>
<dbReference type="PROSITE" id="PS51257">
    <property type="entry name" value="PROKAR_LIPOPROTEIN"/>
    <property type="match status" value="1"/>
</dbReference>
<dbReference type="PIRSF" id="PIRSF002741">
    <property type="entry name" value="MppA"/>
    <property type="match status" value="1"/>
</dbReference>
<dbReference type="PANTHER" id="PTHR30290:SF65">
    <property type="entry name" value="MONOACYL PHOSPHATIDYLINOSITOL TETRAMANNOSIDE-BINDING PROTEIN LPQW-RELATED"/>
    <property type="match status" value="1"/>
</dbReference>
<dbReference type="Gene3D" id="3.40.190.10">
    <property type="entry name" value="Periplasmic binding protein-like II"/>
    <property type="match status" value="1"/>
</dbReference>
<dbReference type="GO" id="GO:0042597">
    <property type="term" value="C:periplasmic space"/>
    <property type="evidence" value="ECO:0007669"/>
    <property type="project" value="UniProtKB-ARBA"/>
</dbReference>
<evidence type="ECO:0000313" key="3">
    <source>
        <dbReference type="EMBL" id="GDY33197.1"/>
    </source>
</evidence>
<comment type="caution">
    <text evidence="3">The sequence shown here is derived from an EMBL/GenBank/DDBJ whole genome shotgun (WGS) entry which is preliminary data.</text>
</comment>
<dbReference type="SUPFAM" id="SSF53850">
    <property type="entry name" value="Periplasmic binding protein-like II"/>
    <property type="match status" value="1"/>
</dbReference>
<dbReference type="InterPro" id="IPR000914">
    <property type="entry name" value="SBP_5_dom"/>
</dbReference>
<dbReference type="RefSeq" id="WP_192909716.1">
    <property type="nucleotide sequence ID" value="NZ_BJFL01000036.1"/>
</dbReference>
<dbReference type="CDD" id="cd08501">
    <property type="entry name" value="PBP2_Lpqw"/>
    <property type="match status" value="1"/>
</dbReference>
<dbReference type="Gene3D" id="3.10.105.10">
    <property type="entry name" value="Dipeptide-binding Protein, Domain 3"/>
    <property type="match status" value="1"/>
</dbReference>
<dbReference type="AlphaFoldDB" id="A0A4D4JH22"/>